<dbReference type="SUPFAM" id="SSF57783">
    <property type="entry name" value="Zinc beta-ribbon"/>
    <property type="match status" value="1"/>
</dbReference>
<dbReference type="Pfam" id="PF01807">
    <property type="entry name" value="Zn_ribbon_DnaG"/>
    <property type="match status" value="1"/>
</dbReference>
<sequence length="1215" mass="133963">MPRDIAPRLIDIDELKALYPLKDEVEAAGIKLTKSGSGWKGLCPYHDDRDPSFTLFLGKDNQHRYKCQAAGCKAHDGGSVIDFLVLSGQAEDAADAIAYLRQRASGIPVKQRKAVIEKRASEMPKVAASGLRGTPAIPAPTGPMRGIRDGAQARTRTILNPANEETPECSLPIDRLHEYRTPEGELFGYVVRTPKYAKPGEKKKKSTPQVMHLTGVKMPDGSKQNGWCFQGFSHAFPDRKVPLFNAPAIVAAKASAADAGVVATAYLLEGEKNVEDAKEFMDQLTANGSPSVAITWVGGAGASHHTDFSLLEGCAAVIWPDADKSGDAATVDLIERCREAGAVEILVLPPPADAPKKWDISDALFPKPEFAPPYDQPWSIDRFQQHLETAITAKEWLDRAHVTEMKTAGEGNMAGSVVAGVPAEIIEEAVVVDVEAALVKTHPSTSLMTVPDAVESDPAPECEAELPDNLSVRTLLELTAQDKGTPFLDAALRFAVALKNDETKEAQYARLEAGMRQQGVSMRQWKRSIQRVEESVANEKRAAELNSIGVQADADAALPELIEGIDEKPVELSTLSRVPGYRVNQMGIWEDDGTGSPRLICPAVIAPMRRIQQEGSRGDLLSVAVRRADRTWDTIEAETADLQGAKVVEQLAKKSVPVHSMNRNQVAKYISEVLYFNLHRLQTTTAVSAIGWVEARDKFLWGPSVVLTASGMQRSLITDPREGICFRPRMTSDGPDKGAEQIVKQFVRSGSRREVKTMLRRIKNYPKMRVLIYAALSPVVMEMMTGCQVVTIDVHGRQQSGKTEGVCAVMSFWGRPDGKSAGSGSYNTGLMRSWGMSQPGIKNLASNFRGLPMWLDESKKLNEQHGSEKARQILYMGEGDQKATSSGGLRETADARVITISTGESSILTFVPRTDGGARSRTISISYPWGRQKTKETAADVEEAGKLCRKNFGWTGPDFVVGLLKLKDQHDAAEQEKPEDERIEFADWLMAERDQIAQDLRKRASSQHKDNDSLERLSKHVALLVLTAKIAHAIRVEEDEDEDNHLLPFGLWKDAEFPEEIWKEIIASGRDAVGGAQALMDVRDWALQNEGLFWGRHDETREPNAFYGSWPKPAMTSEGTEVKQRGRKAEPHLHIFKPQLNETLDRLGYRPDQILTEWKERGWINADETGFTKKIAPYKSGQTSMVNIRMSAIEEVEKMWTTEDAGAPQNENEEG</sequence>
<dbReference type="InterPro" id="IPR009270">
    <property type="entry name" value="DUF927"/>
</dbReference>
<proteinExistence type="predicted"/>
<dbReference type="RefSeq" id="WP_149471091.1">
    <property type="nucleotide sequence ID" value="NZ_QOKW01000022.1"/>
</dbReference>
<keyword evidence="4" id="KW-1185">Reference proteome</keyword>
<protein>
    <submittedName>
        <fullName evidence="3">DUF927 domain-containing protein</fullName>
    </submittedName>
</protein>
<evidence type="ECO:0000256" key="1">
    <source>
        <dbReference type="SAM" id="MobiDB-lite"/>
    </source>
</evidence>
<gene>
    <name evidence="3" type="ORF">DS843_22540</name>
</gene>
<evidence type="ECO:0000313" key="3">
    <source>
        <dbReference type="EMBL" id="KAA0677621.1"/>
    </source>
</evidence>
<comment type="caution">
    <text evidence="3">The sequence shown here is derived from an EMBL/GenBank/DDBJ whole genome shotgun (WGS) entry which is preliminary data.</text>
</comment>
<dbReference type="Pfam" id="PF06048">
    <property type="entry name" value="DUF927"/>
    <property type="match status" value="1"/>
</dbReference>
<organism evidence="3 4">
    <name type="scientific">Roseomonas genomospecies 6</name>
    <dbReference type="NCBI Taxonomy" id="214106"/>
    <lineage>
        <taxon>Bacteria</taxon>
        <taxon>Pseudomonadati</taxon>
        <taxon>Pseudomonadota</taxon>
        <taxon>Alphaproteobacteria</taxon>
        <taxon>Acetobacterales</taxon>
        <taxon>Roseomonadaceae</taxon>
        <taxon>Roseomonas</taxon>
    </lineage>
</organism>
<name>A0A9W7KQN2_9PROT</name>
<dbReference type="GO" id="GO:0006260">
    <property type="term" value="P:DNA replication"/>
    <property type="evidence" value="ECO:0007669"/>
    <property type="project" value="InterPro"/>
</dbReference>
<dbReference type="AlphaFoldDB" id="A0A9W7KQN2"/>
<evidence type="ECO:0000313" key="4">
    <source>
        <dbReference type="Proteomes" id="UP000480854"/>
    </source>
</evidence>
<evidence type="ECO:0000259" key="2">
    <source>
        <dbReference type="SMART" id="SM00400"/>
    </source>
</evidence>
<dbReference type="GO" id="GO:0003677">
    <property type="term" value="F:DNA binding"/>
    <property type="evidence" value="ECO:0007669"/>
    <property type="project" value="InterPro"/>
</dbReference>
<dbReference type="OrthoDB" id="784829at2"/>
<dbReference type="EMBL" id="QOKW01000022">
    <property type="protein sequence ID" value="KAA0677621.1"/>
    <property type="molecule type" value="Genomic_DNA"/>
</dbReference>
<reference evidence="3 4" key="1">
    <citation type="submission" date="2018-07" db="EMBL/GenBank/DDBJ databases">
        <title>Genome sequence of Azospirillum sp. ATCC 49961.</title>
        <authorList>
            <person name="Sant'Anna F.H."/>
            <person name="Baldani J.I."/>
            <person name="Zilli J.E."/>
            <person name="Reis V.M."/>
            <person name="Hartmann A."/>
            <person name="Cruz L."/>
            <person name="de Souza E.M."/>
            <person name="de Oliveira Pedrosa F."/>
            <person name="Passaglia L.M.P."/>
        </authorList>
    </citation>
    <scope>NUCLEOTIDE SEQUENCE [LARGE SCALE GENOMIC DNA]</scope>
    <source>
        <strain evidence="3 4">ATCC 49961</strain>
    </source>
</reference>
<accession>A0A9W7KQN2</accession>
<feature type="region of interest" description="Disordered" evidence="1">
    <location>
        <begin position="126"/>
        <end position="148"/>
    </location>
</feature>
<dbReference type="Pfam" id="PF18662">
    <property type="entry name" value="HTH_56"/>
    <property type="match status" value="1"/>
</dbReference>
<dbReference type="GO" id="GO:0008270">
    <property type="term" value="F:zinc ion binding"/>
    <property type="evidence" value="ECO:0007669"/>
    <property type="project" value="InterPro"/>
</dbReference>
<dbReference type="InterPro" id="IPR036977">
    <property type="entry name" value="DNA_primase_Znf_CHC2"/>
</dbReference>
<dbReference type="Gene3D" id="3.90.580.10">
    <property type="entry name" value="Zinc finger, CHC2-type domain"/>
    <property type="match status" value="1"/>
</dbReference>
<dbReference type="Proteomes" id="UP000480854">
    <property type="component" value="Unassembled WGS sequence"/>
</dbReference>
<dbReference type="InterPro" id="IPR002694">
    <property type="entry name" value="Znf_CHC2"/>
</dbReference>
<feature type="domain" description="Zinc finger CHC2-type" evidence="2">
    <location>
        <begin position="39"/>
        <end position="101"/>
    </location>
</feature>
<dbReference type="SMART" id="SM00400">
    <property type="entry name" value="ZnF_CHCC"/>
    <property type="match status" value="1"/>
</dbReference>
<dbReference type="GO" id="GO:0003899">
    <property type="term" value="F:DNA-directed RNA polymerase activity"/>
    <property type="evidence" value="ECO:0007669"/>
    <property type="project" value="InterPro"/>
</dbReference>
<dbReference type="InterPro" id="IPR040538">
    <property type="entry name" value="Cch_HTH"/>
</dbReference>